<sequence length="65" mass="7610">MDIAYIRSGNIINNIENQSYFTDTKKLEIIAEYAKFVLINNDSLIDSIIIIKIDPKYYKKEIPLK</sequence>
<proteinExistence type="predicted"/>
<dbReference type="EMBL" id="CP011266">
    <property type="protein sequence ID" value="ALT69890.1"/>
    <property type="molecule type" value="Genomic_DNA"/>
</dbReference>
<evidence type="ECO:0000313" key="1">
    <source>
        <dbReference type="EMBL" id="ALT69890.1"/>
    </source>
</evidence>
<dbReference type="PATRIC" id="fig|230361.4.peg.2207"/>
<dbReference type="AlphaFoldDB" id="A0A0U2V6F1"/>
<dbReference type="RefSeq" id="WP_058740100.1">
    <property type="nucleotide sequence ID" value="NZ_CP011266.1"/>
</dbReference>
<name>A0A0U2V6F1_9EURY</name>
<keyword evidence="2" id="KW-1185">Reference proteome</keyword>
<gene>
    <name evidence="1" type="ORF">sm9_2134</name>
</gene>
<reference evidence="1 2" key="1">
    <citation type="submission" date="2015-04" db="EMBL/GenBank/DDBJ databases">
        <title>The complete genome sequence of the rumen methanogen Methanobrevibacter millerae SM9.</title>
        <authorList>
            <person name="Leahy S.C."/>
            <person name="Kelly W.J."/>
            <person name="Pacheco D.M."/>
            <person name="Li D."/>
            <person name="Altermann E."/>
            <person name="Attwood G.T."/>
        </authorList>
    </citation>
    <scope>NUCLEOTIDE SEQUENCE [LARGE SCALE GENOMIC DNA]</scope>
    <source>
        <strain evidence="1 2">SM9</strain>
    </source>
</reference>
<accession>A0A0U2V6F1</accession>
<dbReference type="OrthoDB" id="387388at2157"/>
<dbReference type="GeneID" id="26737092"/>
<dbReference type="Proteomes" id="UP000067738">
    <property type="component" value="Chromosome"/>
</dbReference>
<evidence type="ECO:0000313" key="2">
    <source>
        <dbReference type="Proteomes" id="UP000067738"/>
    </source>
</evidence>
<protein>
    <submittedName>
        <fullName evidence="1">Uncharacterized protein</fullName>
    </submittedName>
</protein>
<organism evidence="1 2">
    <name type="scientific">Methanobrevibacter millerae</name>
    <dbReference type="NCBI Taxonomy" id="230361"/>
    <lineage>
        <taxon>Archaea</taxon>
        <taxon>Methanobacteriati</taxon>
        <taxon>Methanobacteriota</taxon>
        <taxon>Methanomada group</taxon>
        <taxon>Methanobacteria</taxon>
        <taxon>Methanobacteriales</taxon>
        <taxon>Methanobacteriaceae</taxon>
        <taxon>Methanobrevibacter</taxon>
    </lineage>
</organism>
<dbReference type="KEGG" id="mmil:sm9_2134"/>